<dbReference type="EMBL" id="JAUTXY010000017">
    <property type="protein sequence ID" value="MEE2061314.1"/>
    <property type="molecule type" value="Genomic_DNA"/>
</dbReference>
<dbReference type="Proteomes" id="UP001336020">
    <property type="component" value="Unassembled WGS sequence"/>
</dbReference>
<dbReference type="InterPro" id="IPR003399">
    <property type="entry name" value="Mce/MlaD"/>
</dbReference>
<evidence type="ECO:0000313" key="3">
    <source>
        <dbReference type="Proteomes" id="UP001336020"/>
    </source>
</evidence>
<comment type="caution">
    <text evidence="2">The sequence shown here is derived from an EMBL/GenBank/DDBJ whole genome shotgun (WGS) entry which is preliminary data.</text>
</comment>
<dbReference type="PROSITE" id="PS51257">
    <property type="entry name" value="PROKAR_LIPOPROTEIN"/>
    <property type="match status" value="1"/>
</dbReference>
<reference evidence="2 3" key="1">
    <citation type="submission" date="2023-07" db="EMBL/GenBank/DDBJ databases">
        <authorList>
            <person name="Girao M."/>
            <person name="Carvalho M.F."/>
        </authorList>
    </citation>
    <scope>NUCLEOTIDE SEQUENCE [LARGE SCALE GENOMIC DNA]</scope>
    <source>
        <strain evidence="2 3">YIM65754</strain>
    </source>
</reference>
<keyword evidence="3" id="KW-1185">Reference proteome</keyword>
<feature type="domain" description="Mce/MlaD" evidence="1">
    <location>
        <begin position="39"/>
        <end position="113"/>
    </location>
</feature>
<accession>A0ABU7LIB6</accession>
<proteinExistence type="predicted"/>
<name>A0ABU7LIB6_9NOCA</name>
<evidence type="ECO:0000313" key="2">
    <source>
        <dbReference type="EMBL" id="MEE2061314.1"/>
    </source>
</evidence>
<dbReference type="Pfam" id="PF02470">
    <property type="entry name" value="MlaD"/>
    <property type="match status" value="1"/>
</dbReference>
<protein>
    <submittedName>
        <fullName evidence="2">MlaD family protein</fullName>
    </submittedName>
</protein>
<dbReference type="InterPro" id="IPR052336">
    <property type="entry name" value="MlaD_Phospholipid_Transporter"/>
</dbReference>
<dbReference type="PANTHER" id="PTHR33371:SF4">
    <property type="entry name" value="INTERMEMBRANE PHOSPHOLIPID TRANSPORT SYSTEM BINDING PROTEIN MLAD"/>
    <property type="match status" value="1"/>
</dbReference>
<sequence>MMRSKTVVVVLVAAVGLLTSGCGLGFQSLPMGRTGPGSTYTVTAIFGSADRVDLGAEVRAGQAIVGRVNSMSTDGRQAFVELSMTESVDLPANVGASVRLQSALGSPYIRIDMPDEASKELLADGDTITRTELGPDIESTFAMLGNVVNGSGLDQLRTITTELDAAFGDRGTSIRTMLTELDSTMALADENTEYLERTLAAVDSVTARLAQQQELIDNGIADSAVLIGLLAAQQQDLRTLVSSTATAVSSIDTVMADEATIGVAVDDLAEITAGIRDFNTTVGSMLVDVNDFITGFNSAVRGDYLLFDGAFDIPAAIDLLVTGGVPPGAETDAPPPTDIASSLTDLLQGGIG</sequence>
<evidence type="ECO:0000259" key="1">
    <source>
        <dbReference type="Pfam" id="PF02470"/>
    </source>
</evidence>
<gene>
    <name evidence="2" type="ORF">Q7514_27690</name>
</gene>
<organism evidence="2 3">
    <name type="scientific">Rhodococcus artemisiae</name>
    <dbReference type="NCBI Taxonomy" id="714159"/>
    <lineage>
        <taxon>Bacteria</taxon>
        <taxon>Bacillati</taxon>
        <taxon>Actinomycetota</taxon>
        <taxon>Actinomycetes</taxon>
        <taxon>Mycobacteriales</taxon>
        <taxon>Nocardiaceae</taxon>
        <taxon>Rhodococcus</taxon>
    </lineage>
</organism>
<dbReference type="RefSeq" id="WP_330136475.1">
    <property type="nucleotide sequence ID" value="NZ_JAUTXY010000017.1"/>
</dbReference>
<dbReference type="PANTHER" id="PTHR33371">
    <property type="entry name" value="INTERMEMBRANE PHOSPHOLIPID TRANSPORT SYSTEM BINDING PROTEIN MLAD-RELATED"/>
    <property type="match status" value="1"/>
</dbReference>